<dbReference type="Pfam" id="PF00676">
    <property type="entry name" value="E1_dh"/>
    <property type="match status" value="1"/>
</dbReference>
<evidence type="ECO:0000256" key="14">
    <source>
        <dbReference type="ARBA" id="ARBA00040267"/>
    </source>
</evidence>
<keyword evidence="8" id="KW-0460">Magnesium</keyword>
<feature type="domain" description="Transketolase-like pyrimidine-binding" evidence="17">
    <location>
        <begin position="660"/>
        <end position="870"/>
    </location>
</feature>
<dbReference type="FunFam" id="3.40.50.970:FF:000002">
    <property type="entry name" value="2-oxoglutarate dehydrogenase, E1 component"/>
    <property type="match status" value="1"/>
</dbReference>
<dbReference type="CDD" id="cd02016">
    <property type="entry name" value="TPP_E1_OGDC_like"/>
    <property type="match status" value="1"/>
</dbReference>
<evidence type="ECO:0000256" key="3">
    <source>
        <dbReference type="ARBA" id="ARBA00004305"/>
    </source>
</evidence>
<evidence type="ECO:0000256" key="7">
    <source>
        <dbReference type="ARBA" id="ARBA00022723"/>
    </source>
</evidence>
<evidence type="ECO:0000256" key="9">
    <source>
        <dbReference type="ARBA" id="ARBA00022946"/>
    </source>
</evidence>
<dbReference type="EC" id="1.2.4.2" evidence="5"/>
<dbReference type="NCBIfam" id="NF006914">
    <property type="entry name" value="PRK09404.1"/>
    <property type="match status" value="1"/>
</dbReference>
<dbReference type="NCBIfam" id="NF008907">
    <property type="entry name" value="PRK12270.1"/>
    <property type="match status" value="1"/>
</dbReference>
<comment type="function">
    <text evidence="13">The 2-oxoglutarate dehydrogenase complex catalyzes the overall conversion of 2-oxoglutarate to succinyl-CoA and CO(2). It contains multiple copies of three enzymatic components: 2-oxoglutarate dehydrogenase (E1), dihydrolipoamide succinyltransferase (E2) and lipoamide dehydrogenase (E3).</text>
</comment>
<comment type="catalytic activity">
    <reaction evidence="16">
        <text>N(6)-[(R)-lipoyl]-L-lysyl-[protein] + 2-oxoglutarate + H(+) = N(6)-[(R)-S(8)-succinyldihydrolipoyl]-L-lysyl-[protein] + CO2</text>
        <dbReference type="Rhea" id="RHEA:12188"/>
        <dbReference type="Rhea" id="RHEA-COMP:10474"/>
        <dbReference type="Rhea" id="RHEA-COMP:20092"/>
        <dbReference type="ChEBI" id="CHEBI:15378"/>
        <dbReference type="ChEBI" id="CHEBI:16526"/>
        <dbReference type="ChEBI" id="CHEBI:16810"/>
        <dbReference type="ChEBI" id="CHEBI:83099"/>
        <dbReference type="ChEBI" id="CHEBI:83120"/>
        <dbReference type="EC" id="1.2.4.2"/>
    </reaction>
</comment>
<comment type="caution">
    <text evidence="18">The sequence shown here is derived from an EMBL/GenBank/DDBJ whole genome shotgun (WGS) entry which is preliminary data.</text>
</comment>
<keyword evidence="9" id="KW-0809">Transit peptide</keyword>
<dbReference type="GO" id="GO:0006099">
    <property type="term" value="P:tricarboxylic acid cycle"/>
    <property type="evidence" value="ECO:0007669"/>
    <property type="project" value="UniProtKB-KW"/>
</dbReference>
<dbReference type="Gene3D" id="1.10.287.1150">
    <property type="entry name" value="TPP helical domain"/>
    <property type="match status" value="1"/>
</dbReference>
<accession>A0A9N8WKH6</accession>
<evidence type="ECO:0000256" key="5">
    <source>
        <dbReference type="ARBA" id="ARBA00012280"/>
    </source>
</evidence>
<gene>
    <name evidence="18" type="ORF">FMOSSE_LOCUS3622</name>
</gene>
<comment type="cofactor">
    <cofactor evidence="2">
        <name>thiamine diphosphate</name>
        <dbReference type="ChEBI" id="CHEBI:58937"/>
    </cofactor>
</comment>
<comment type="subcellular location">
    <subcellularLocation>
        <location evidence="3">Mitochondrion matrix</location>
    </subcellularLocation>
</comment>
<dbReference type="Gene3D" id="3.40.50.11610">
    <property type="entry name" value="Multifunctional 2-oxoglutarate metabolism enzyme, C-terminal domain"/>
    <property type="match status" value="1"/>
</dbReference>
<evidence type="ECO:0000259" key="17">
    <source>
        <dbReference type="SMART" id="SM00861"/>
    </source>
</evidence>
<dbReference type="SUPFAM" id="SSF52518">
    <property type="entry name" value="Thiamin diphosphate-binding fold (THDP-binding)"/>
    <property type="match status" value="2"/>
</dbReference>
<evidence type="ECO:0000256" key="10">
    <source>
        <dbReference type="ARBA" id="ARBA00023002"/>
    </source>
</evidence>
<name>A0A9N8WKH6_FUNMO</name>
<comment type="similarity">
    <text evidence="4">Belongs to the alpha-ketoglutarate dehydrogenase family.</text>
</comment>
<dbReference type="InterPro" id="IPR029061">
    <property type="entry name" value="THDP-binding"/>
</dbReference>
<evidence type="ECO:0000256" key="15">
    <source>
        <dbReference type="ARBA" id="ARBA00042984"/>
    </source>
</evidence>
<evidence type="ECO:0000256" key="13">
    <source>
        <dbReference type="ARBA" id="ARBA00037426"/>
    </source>
</evidence>
<evidence type="ECO:0000256" key="12">
    <source>
        <dbReference type="ARBA" id="ARBA00023128"/>
    </source>
</evidence>
<sequence length="1073" mass="120922">MSSAIWSRALRPTHSLLKSKAVKLRVASSIKLRYPVVSSLGAIRNKVTAVNSIYPQPSVSPNDVFLQGNTATYIEEMYEAWLKDPSSVHLSWQVYFKNIQSGINPRVAYQPPPTIVPLTGSATTVVPTDTSSSYDVNNHMKVQLLVRAFQVRGHHIAKLDPLGILNADLDGSVPKELDPKHYGFSEQDLEKEFSLGPGILPEFAATGKKKTLREIVDICKKIYSGTIGIEYIHIPDRVQCDWIRSKVEIPKPYDYTIAEKRMILDRLIWSDSFERFISTKYPNEKRFGLEGCESLIPGMKALIDRSVDLGIESIVLGMAHRGRLNVLSNVVRKPNESIFCEFSGSVEPSDEGSGDVKYHLGMNYDRPTPSGKRVHLSLAANPSHLEAVDPVVLGKTRALQHYMNDEKERHRSMALLLHGDAAFAAQGVVYETMGFHDLPSYTTGGTVHIVVNNQIGFTTDPRFARSTPYCSDIAKVVNAPIFHVNGDDAEAVNFVCQVAAEWRQTFKKDVVIDLVCYRKYGHNEVDQPSFTQPRMYQQIAKQTPILDKYVQKLLKDDTFTMEDIQKHKKWVWDTLEESYHKSKDYKPTSREWLSSSWNGFKSPKELAEEITPAYPTGASDELLQHVGEVISSYPKGFNVHPGLARILKTRAKAVNEGQGVDWPTAEGLAFGSLLLEGKHIRLSGQDVERGTFSQRHAVLHDQVNETQYIPLNDLRPGQAPFIVCNSSLSEFGTLGFELGYSLVNPNSLILWEAQFGDFVNNAQCIIDQFIAAGEKKWLQRTGLVVLLPHGYDGQGPEHSSGRLERFLQLCDDHPYVYPSPEKMSRQHQDCNMQVVYATTPANYFHVLRRQIHRDFRKPLIVFTSKSLLRHPMARSSLVDMTGDTVFKRVIPDPHPETLESPEKITRHVLCSGQVYYALLRARDQNKMSHVAISRLEQICPFPYDLLSEHVDKYPNAQLIWAQEEPLNSGAWTYVAPRIRTLLNHSKTHEGAYAMWSYDQLVIFLPNYSMLINNEKNVFYLGQAAKPATRLPSASPATGNKKQHIQEEHELISQALIGQIVKPKEVVSGVPVWA</sequence>
<dbReference type="InterPro" id="IPR042179">
    <property type="entry name" value="KGD_C_sf"/>
</dbReference>
<comment type="cofactor">
    <cofactor evidence="1">
        <name>Mg(2+)</name>
        <dbReference type="ChEBI" id="CHEBI:18420"/>
    </cofactor>
</comment>
<dbReference type="GO" id="GO:0004591">
    <property type="term" value="F:oxoglutarate dehydrogenase (succinyl-transferring) activity"/>
    <property type="evidence" value="ECO:0007669"/>
    <property type="project" value="UniProtKB-EC"/>
</dbReference>
<organism evidence="18 19">
    <name type="scientific">Funneliformis mosseae</name>
    <name type="common">Endomycorrhizal fungus</name>
    <name type="synonym">Glomus mosseae</name>
    <dbReference type="NCBI Taxonomy" id="27381"/>
    <lineage>
        <taxon>Eukaryota</taxon>
        <taxon>Fungi</taxon>
        <taxon>Fungi incertae sedis</taxon>
        <taxon>Mucoromycota</taxon>
        <taxon>Glomeromycotina</taxon>
        <taxon>Glomeromycetes</taxon>
        <taxon>Glomerales</taxon>
        <taxon>Glomeraceae</taxon>
        <taxon>Funneliformis</taxon>
    </lineage>
</organism>
<dbReference type="EMBL" id="CAJVPP010000550">
    <property type="protein sequence ID" value="CAG8492749.1"/>
    <property type="molecule type" value="Genomic_DNA"/>
</dbReference>
<proteinExistence type="inferred from homology"/>
<dbReference type="Pfam" id="PF16870">
    <property type="entry name" value="OxoGdeHyase_C"/>
    <property type="match status" value="1"/>
</dbReference>
<keyword evidence="6" id="KW-0816">Tricarboxylic acid cycle</keyword>
<reference evidence="18" key="1">
    <citation type="submission" date="2021-06" db="EMBL/GenBank/DDBJ databases">
        <authorList>
            <person name="Kallberg Y."/>
            <person name="Tangrot J."/>
            <person name="Rosling A."/>
        </authorList>
    </citation>
    <scope>NUCLEOTIDE SEQUENCE</scope>
    <source>
        <strain evidence="18">87-6 pot B 2015</strain>
    </source>
</reference>
<dbReference type="InterPro" id="IPR001017">
    <property type="entry name" value="DH_E1"/>
</dbReference>
<keyword evidence="7" id="KW-0479">Metal-binding</keyword>
<evidence type="ECO:0000256" key="2">
    <source>
        <dbReference type="ARBA" id="ARBA00001964"/>
    </source>
</evidence>
<dbReference type="InterPro" id="IPR031717">
    <property type="entry name" value="ODO-1/KGD_C"/>
</dbReference>
<dbReference type="InterPro" id="IPR011603">
    <property type="entry name" value="2oxoglutarate_DH_E1"/>
</dbReference>
<evidence type="ECO:0000313" key="18">
    <source>
        <dbReference type="EMBL" id="CAG8492749.1"/>
    </source>
</evidence>
<dbReference type="GO" id="GO:0005759">
    <property type="term" value="C:mitochondrial matrix"/>
    <property type="evidence" value="ECO:0007669"/>
    <property type="project" value="UniProtKB-SubCell"/>
</dbReference>
<protein>
    <recommendedName>
        <fullName evidence="14">2-oxoglutarate dehydrogenase, mitochondrial</fullName>
        <ecNumber evidence="5">1.2.4.2</ecNumber>
    </recommendedName>
    <alternativeName>
        <fullName evidence="15">2-oxoglutarate dehydrogenase complex component E1</fullName>
    </alternativeName>
</protein>
<keyword evidence="11" id="KW-0786">Thiamine pyrophosphate</keyword>
<evidence type="ECO:0000313" key="19">
    <source>
        <dbReference type="Proteomes" id="UP000789375"/>
    </source>
</evidence>
<dbReference type="PANTHER" id="PTHR23152:SF4">
    <property type="entry name" value="2-OXOADIPATE DEHYDROGENASE COMPLEX COMPONENT E1"/>
    <property type="match status" value="1"/>
</dbReference>
<dbReference type="Proteomes" id="UP000789375">
    <property type="component" value="Unassembled WGS sequence"/>
</dbReference>
<evidence type="ECO:0000256" key="11">
    <source>
        <dbReference type="ARBA" id="ARBA00023052"/>
    </source>
</evidence>
<dbReference type="PIRSF" id="PIRSF000157">
    <property type="entry name" value="Oxoglu_dh_E1"/>
    <property type="match status" value="1"/>
</dbReference>
<dbReference type="GO" id="GO:0045252">
    <property type="term" value="C:oxoglutarate dehydrogenase complex"/>
    <property type="evidence" value="ECO:0007669"/>
    <property type="project" value="TreeGrafter"/>
</dbReference>
<dbReference type="GO" id="GO:0046872">
    <property type="term" value="F:metal ion binding"/>
    <property type="evidence" value="ECO:0007669"/>
    <property type="project" value="UniProtKB-KW"/>
</dbReference>
<dbReference type="Gene3D" id="3.40.50.970">
    <property type="match status" value="1"/>
</dbReference>
<dbReference type="FunFam" id="3.40.50.12470:FF:000003">
    <property type="entry name" value="2-oxoglutarate dehydrogenase E1 component"/>
    <property type="match status" value="1"/>
</dbReference>
<dbReference type="Gene3D" id="3.40.50.12470">
    <property type="match status" value="1"/>
</dbReference>
<keyword evidence="12" id="KW-0496">Mitochondrion</keyword>
<evidence type="ECO:0000256" key="4">
    <source>
        <dbReference type="ARBA" id="ARBA00006936"/>
    </source>
</evidence>
<dbReference type="InterPro" id="IPR032106">
    <property type="entry name" value="2-oxogl_dehyd_N"/>
</dbReference>
<dbReference type="Pfam" id="PF02779">
    <property type="entry name" value="Transket_pyr"/>
    <property type="match status" value="1"/>
</dbReference>
<dbReference type="GO" id="GO:0030976">
    <property type="term" value="F:thiamine pyrophosphate binding"/>
    <property type="evidence" value="ECO:0007669"/>
    <property type="project" value="InterPro"/>
</dbReference>
<dbReference type="PANTHER" id="PTHR23152">
    <property type="entry name" value="2-OXOGLUTARATE DEHYDROGENASE"/>
    <property type="match status" value="1"/>
</dbReference>
<evidence type="ECO:0000256" key="8">
    <source>
        <dbReference type="ARBA" id="ARBA00022842"/>
    </source>
</evidence>
<evidence type="ECO:0000256" key="16">
    <source>
        <dbReference type="ARBA" id="ARBA00051911"/>
    </source>
</evidence>
<dbReference type="FunFam" id="1.10.287.1150:FF:000002">
    <property type="entry name" value="2-oxoglutarate dehydrogenase E1 component"/>
    <property type="match status" value="1"/>
</dbReference>
<dbReference type="Pfam" id="PF16078">
    <property type="entry name" value="2-oxogl_dehyd_N"/>
    <property type="match status" value="1"/>
</dbReference>
<dbReference type="NCBIfam" id="TIGR00239">
    <property type="entry name" value="2oxo_dh_E1"/>
    <property type="match status" value="1"/>
</dbReference>
<dbReference type="AlphaFoldDB" id="A0A9N8WKH6"/>
<keyword evidence="19" id="KW-1185">Reference proteome</keyword>
<dbReference type="SMART" id="SM00861">
    <property type="entry name" value="Transket_pyr"/>
    <property type="match status" value="1"/>
</dbReference>
<dbReference type="InterPro" id="IPR005475">
    <property type="entry name" value="Transketolase-like_Pyr-bd"/>
</dbReference>
<keyword evidence="10" id="KW-0560">Oxidoreductase</keyword>
<evidence type="ECO:0000256" key="6">
    <source>
        <dbReference type="ARBA" id="ARBA00022532"/>
    </source>
</evidence>
<evidence type="ECO:0000256" key="1">
    <source>
        <dbReference type="ARBA" id="ARBA00001946"/>
    </source>
</evidence>